<dbReference type="InterPro" id="IPR049002">
    <property type="entry name" value="Stv"/>
</dbReference>
<dbReference type="Pfam" id="PF21527">
    <property type="entry name" value="Stv"/>
    <property type="match status" value="1"/>
</dbReference>
<evidence type="ECO:0000313" key="3">
    <source>
        <dbReference type="Proteomes" id="UP001196565"/>
    </source>
</evidence>
<evidence type="ECO:0000313" key="2">
    <source>
        <dbReference type="EMBL" id="MBW6401492.1"/>
    </source>
</evidence>
<organism evidence="2 3">
    <name type="scientific">Roseomonas alba</name>
    <dbReference type="NCBI Taxonomy" id="2846776"/>
    <lineage>
        <taxon>Bacteria</taxon>
        <taxon>Pseudomonadati</taxon>
        <taxon>Pseudomonadota</taxon>
        <taxon>Alphaproteobacteria</taxon>
        <taxon>Acetobacterales</taxon>
        <taxon>Roseomonadaceae</taxon>
        <taxon>Roseomonas</taxon>
    </lineage>
</organism>
<name>A0ABS7AIG1_9PROT</name>
<dbReference type="EMBL" id="JAHYBZ010000012">
    <property type="protein sequence ID" value="MBW6401492.1"/>
    <property type="molecule type" value="Genomic_DNA"/>
</dbReference>
<keyword evidence="3" id="KW-1185">Reference proteome</keyword>
<feature type="domain" description="Putative adhesin Stv" evidence="1">
    <location>
        <begin position="50"/>
        <end position="197"/>
    </location>
</feature>
<dbReference type="RefSeq" id="WP_219766204.1">
    <property type="nucleotide sequence ID" value="NZ_JAHYBZ010000012.1"/>
</dbReference>
<reference evidence="2 3" key="1">
    <citation type="submission" date="2021-07" db="EMBL/GenBank/DDBJ databases">
        <authorList>
            <person name="So Y."/>
        </authorList>
    </citation>
    <scope>NUCLEOTIDE SEQUENCE [LARGE SCALE GENOMIC DNA]</scope>
    <source>
        <strain evidence="2 3">HJA6</strain>
    </source>
</reference>
<dbReference type="Proteomes" id="UP001196565">
    <property type="component" value="Unassembled WGS sequence"/>
</dbReference>
<proteinExistence type="predicted"/>
<sequence length="215" mass="23556">MGFGNALINFIDHNLNDVKRKSHMKFGSGAWVVQLKNHYIVGNTKGATSCYIGAHGGSMGASYGLDSKTFTVPNGCHVKFYQPHGFCFALNNNFLRSGKALKQDASEGDVEFSGGENCTNYLLNKFEGRHGADDLEEAEDQGTTYTALQSIAEEAGIVMVTIRNRWSAASVSLEDTIDAVRKVAPSITTFHCLFCRVDDTDSDWTWSGSSGKWFE</sequence>
<comment type="caution">
    <text evidence="2">The sequence shown here is derived from an EMBL/GenBank/DDBJ whole genome shotgun (WGS) entry which is preliminary data.</text>
</comment>
<protein>
    <recommendedName>
        <fullName evidence="1">Putative adhesin Stv domain-containing protein</fullName>
    </recommendedName>
</protein>
<evidence type="ECO:0000259" key="1">
    <source>
        <dbReference type="Pfam" id="PF21527"/>
    </source>
</evidence>
<accession>A0ABS7AIG1</accession>
<gene>
    <name evidence="2" type="ORF">KPL78_26815</name>
</gene>